<accession>A0A2K3CYM1</accession>
<feature type="region of interest" description="Disordered" evidence="1">
    <location>
        <begin position="1"/>
        <end position="47"/>
    </location>
</feature>
<name>A0A2K3CYM1_CHLRE</name>
<sequence length="285" mass="30410">MASSGPERRLDTHSSSSSSGDRQASGQHATCSPMSIGTVDSSEQPTSKRAADWLRSIKLRLQFSTSLIVDALANTDTLPASSICSQEFERALEQFELQVAELVFSAPRQAPVPHASANEAQTAAPAAERRPNDLAVLRVQVEEQRAALEAVKRSLARVGDAAAVDESKILLKSVSGELLERIRASGNLEAVASTSGTSVSGRYVRAWQSAGREVWNVVVMVTPQERSALIRAARLVRSTGVVVAPYLTSVGCALRKEQLGAFEGFRAAGLKPRWKGGAGIRCRGT</sequence>
<dbReference type="Gramene" id="PNW73370">
    <property type="protein sequence ID" value="PNW73370"/>
    <property type="gene ID" value="CHLRE_14g629800v5"/>
</dbReference>
<organism evidence="2 4">
    <name type="scientific">Chlamydomonas reinhardtii</name>
    <name type="common">Chlamydomonas smithii</name>
    <dbReference type="NCBI Taxonomy" id="3055"/>
    <lineage>
        <taxon>Eukaryota</taxon>
        <taxon>Viridiplantae</taxon>
        <taxon>Chlorophyta</taxon>
        <taxon>core chlorophytes</taxon>
        <taxon>Chlorophyceae</taxon>
        <taxon>CS clade</taxon>
        <taxon>Chlamydomonadales</taxon>
        <taxon>Chlamydomonadaceae</taxon>
        <taxon>Chlamydomonas</taxon>
    </lineage>
</organism>
<dbReference type="Gramene" id="PNW73841">
    <property type="protein sequence ID" value="PNW73841"/>
    <property type="gene ID" value="CHLRE_13g574950v5"/>
</dbReference>
<evidence type="ECO:0000313" key="4">
    <source>
        <dbReference type="Proteomes" id="UP000006906"/>
    </source>
</evidence>
<dbReference type="Proteomes" id="UP000006906">
    <property type="component" value="Chromosome 14"/>
</dbReference>
<dbReference type="Proteomes" id="UP000006906">
    <property type="component" value="Chromosome 13"/>
</dbReference>
<keyword evidence="4" id="KW-1185">Reference proteome</keyword>
<feature type="compositionally biased region" description="Basic and acidic residues" evidence="1">
    <location>
        <begin position="1"/>
        <end position="12"/>
    </location>
</feature>
<evidence type="ECO:0000256" key="1">
    <source>
        <dbReference type="SAM" id="MobiDB-lite"/>
    </source>
</evidence>
<dbReference type="GeneID" id="66055962"/>
<dbReference type="RefSeq" id="XP_042917412.1">
    <property type="nucleotide sequence ID" value="XM_043069437.1"/>
</dbReference>
<evidence type="ECO:0000313" key="2">
    <source>
        <dbReference type="EMBL" id="PNW73370.1"/>
    </source>
</evidence>
<protein>
    <submittedName>
        <fullName evidence="2">Uncharacterized protein</fullName>
    </submittedName>
</protein>
<evidence type="ECO:0000313" key="3">
    <source>
        <dbReference type="EMBL" id="PNW73841.1"/>
    </source>
</evidence>
<feature type="compositionally biased region" description="Polar residues" evidence="1">
    <location>
        <begin position="20"/>
        <end position="47"/>
    </location>
</feature>
<proteinExistence type="predicted"/>
<dbReference type="AlphaFoldDB" id="A0A2K3CYM1"/>
<dbReference type="EMBL" id="CM008974">
    <property type="protein sequence ID" value="PNW73841.1"/>
    <property type="molecule type" value="Genomic_DNA"/>
</dbReference>
<reference evidence="2" key="2">
    <citation type="submission" date="2017-07" db="EMBL/GenBank/DDBJ databases">
        <title>WGS assembly of Chlamydomonas reinhardtii.</title>
        <authorList>
            <consortium name="Chlamydomonas Annotation Team"/>
            <consortium name="JGI Annotation Team"/>
            <person name="Merchant S.S."/>
            <person name="Prochnik S.E."/>
            <person name="Vallon O."/>
            <person name="Harris E.H."/>
            <person name="Karpowicz S.J."/>
            <person name="Witman G.B."/>
            <person name="Terry A."/>
            <person name="Salamov A."/>
            <person name="Fritz-Laylin L.K."/>
            <person name="Marechal-Drouard L."/>
            <person name="Marshall W.F."/>
            <person name="Qu L.H."/>
            <person name="Nelson D.R."/>
            <person name="Sanderfoot A.A."/>
            <person name="Spalding M.H."/>
            <person name="Kapitonov V.V."/>
            <person name="Ren Q."/>
            <person name="Ferris P."/>
            <person name="Lindquist E."/>
            <person name="Shapiro H."/>
            <person name="Lucas S.M."/>
            <person name="Grimwood J."/>
            <person name="Schmutz J."/>
            <person name="Grigoriev I.V."/>
            <person name="Rokhsar D.S."/>
        </authorList>
    </citation>
    <scope>NUCLEOTIDE SEQUENCE</scope>
    <source>
        <strain evidence="2">CC-503 cw92 mt+</strain>
    </source>
</reference>
<reference evidence="2 4" key="1">
    <citation type="journal article" date="2007" name="Science">
        <title>The Chlamydomonas genome reveals the evolution of key animal and plant functions.</title>
        <authorList>
            <person name="Merchant S.S."/>
            <person name="Prochnik S.E."/>
            <person name="Vallon O."/>
            <person name="Harris E.H."/>
            <person name="Karpowicz S.J."/>
            <person name="Witman G.B."/>
            <person name="Terry A."/>
            <person name="Salamov A."/>
            <person name="Fritz-Laylin L.K."/>
            <person name="Marechal-Drouard L."/>
            <person name="Marshall W.F."/>
            <person name="Qu L.H."/>
            <person name="Nelson D.R."/>
            <person name="Sanderfoot A.A."/>
            <person name="Spalding M.H."/>
            <person name="Kapitonov V.V."/>
            <person name="Ren Q."/>
            <person name="Ferris P."/>
            <person name="Lindquist E."/>
            <person name="Shapiro H."/>
            <person name="Lucas S.M."/>
            <person name="Grimwood J."/>
            <person name="Schmutz J."/>
            <person name="Cardol P."/>
            <person name="Cerutti H."/>
            <person name="Chanfreau G."/>
            <person name="Chen C.L."/>
            <person name="Cognat V."/>
            <person name="Croft M.T."/>
            <person name="Dent R."/>
            <person name="Dutcher S."/>
            <person name="Fernandez E."/>
            <person name="Fukuzawa H."/>
            <person name="Gonzalez-Ballester D."/>
            <person name="Gonzalez-Halphen D."/>
            <person name="Hallmann A."/>
            <person name="Hanikenne M."/>
            <person name="Hippler M."/>
            <person name="Inwood W."/>
            <person name="Jabbari K."/>
            <person name="Kalanon M."/>
            <person name="Kuras R."/>
            <person name="Lefebvre P.A."/>
            <person name="Lemaire S.D."/>
            <person name="Lobanov A.V."/>
            <person name="Lohr M."/>
            <person name="Manuell A."/>
            <person name="Meier I."/>
            <person name="Mets L."/>
            <person name="Mittag M."/>
            <person name="Mittelmeier T."/>
            <person name="Moroney J.V."/>
            <person name="Moseley J."/>
            <person name="Napoli C."/>
            <person name="Nedelcu A.M."/>
            <person name="Niyogi K."/>
            <person name="Novoselov S.V."/>
            <person name="Paulsen I.T."/>
            <person name="Pazour G."/>
            <person name="Purton S."/>
            <person name="Ral J.P."/>
            <person name="Riano-Pachon D.M."/>
            <person name="Riekhof W."/>
            <person name="Rymarquis L."/>
            <person name="Schroda M."/>
            <person name="Stern D."/>
            <person name="Umen J."/>
            <person name="Willows R."/>
            <person name="Wilson N."/>
            <person name="Zimmer S.L."/>
            <person name="Allmer J."/>
            <person name="Balk J."/>
            <person name="Bisova K."/>
            <person name="Chen C.J."/>
            <person name="Elias M."/>
            <person name="Gendler K."/>
            <person name="Hauser C."/>
            <person name="Lamb M.R."/>
            <person name="Ledford H."/>
            <person name="Long J.C."/>
            <person name="Minagawa J."/>
            <person name="Page M.D."/>
            <person name="Pan J."/>
            <person name="Pootakham W."/>
            <person name="Roje S."/>
            <person name="Rose A."/>
            <person name="Stahlberg E."/>
            <person name="Terauchi A.M."/>
            <person name="Yang P."/>
            <person name="Ball S."/>
            <person name="Bowler C."/>
            <person name="Dieckmann C.L."/>
            <person name="Gladyshev V.N."/>
            <person name="Green P."/>
            <person name="Jorgensen R."/>
            <person name="Mayfield S."/>
            <person name="Mueller-Roeber B."/>
            <person name="Rajamani S."/>
            <person name="Sayre R.T."/>
            <person name="Brokstein P."/>
            <person name="Dubchak I."/>
            <person name="Goodstein D."/>
            <person name="Hornick L."/>
            <person name="Huang Y.W."/>
            <person name="Jhaveri J."/>
            <person name="Luo Y."/>
            <person name="Martinez D."/>
            <person name="Ngau W.C."/>
            <person name="Otillar B."/>
            <person name="Poliakov A."/>
            <person name="Porter A."/>
            <person name="Szajkowski L."/>
            <person name="Werner G."/>
            <person name="Zhou K."/>
            <person name="Grigoriev I.V."/>
            <person name="Rokhsar D.S."/>
            <person name="Grossman A.R."/>
        </authorList>
    </citation>
    <scope>NUCLEOTIDE SEQUENCE [LARGE SCALE GENOMIC DNA]</scope>
    <source>
        <strain evidence="4">CC-503</strain>
        <strain evidence="2">CC-503 cw92 mt+</strain>
    </source>
</reference>
<gene>
    <name evidence="3" type="ORF">CHLRE_13g574950v5</name>
    <name evidence="2" type="ORF">CHLRE_14g629800v5</name>
</gene>
<dbReference type="KEGG" id="cre:CHLRE_13g574950v5"/>
<dbReference type="OrthoDB" id="550272at2759"/>
<dbReference type="EMBL" id="CM008975">
    <property type="protein sequence ID" value="PNW73370.1"/>
    <property type="molecule type" value="Genomic_DNA"/>
</dbReference>